<sequence length="223" mass="25418">MSLHLKQRLMTYQGQFSPIIPKEKQYGPSVIIDCSQPLQPNLKRFEHYQLEIGRYAERRIIYDAYQQDSQNYRNIHLGIDLGVPENTPVFAPLSAIVHSFADNNQPGDYGPTIILQHQLGLEPYTFYTLYGHLSRHSFKTLYIGKAIAQGEPFATIGNEDENGGWPSHLHFQIINSMTDHHSGNYPGICSEKELDYYLEQCPDPNLILGIPNLTLKSNQIEAD</sequence>
<dbReference type="EMBL" id="CP012508">
    <property type="protein sequence ID" value="ALB22674.1"/>
    <property type="molecule type" value="Genomic_DNA"/>
</dbReference>
<evidence type="ECO:0000259" key="1">
    <source>
        <dbReference type="Pfam" id="PF01551"/>
    </source>
</evidence>
<accession>A0A1L6TBG6</accession>
<dbReference type="AlphaFoldDB" id="A0A1L6TBG6"/>
<evidence type="ECO:0000313" key="3">
    <source>
        <dbReference type="Proteomes" id="UP000029558"/>
    </source>
</evidence>
<dbReference type="PANTHER" id="PTHR21666">
    <property type="entry name" value="PEPTIDASE-RELATED"/>
    <property type="match status" value="1"/>
</dbReference>
<evidence type="ECO:0000313" key="2">
    <source>
        <dbReference type="EMBL" id="ALB22674.1"/>
    </source>
</evidence>
<dbReference type="Pfam" id="PF01551">
    <property type="entry name" value="Peptidase_M23"/>
    <property type="match status" value="1"/>
</dbReference>
<proteinExistence type="predicted"/>
<dbReference type="SUPFAM" id="SSF51261">
    <property type="entry name" value="Duplicated hybrid motif"/>
    <property type="match status" value="1"/>
</dbReference>
<dbReference type="PANTHER" id="PTHR21666:SF270">
    <property type="entry name" value="MUREIN HYDROLASE ACTIVATOR ENVC"/>
    <property type="match status" value="1"/>
</dbReference>
<name>A0A1L6TBG6_PISSA</name>
<gene>
    <name evidence="2" type="ORF">KU39_1492</name>
</gene>
<dbReference type="OrthoDB" id="9801052at2"/>
<dbReference type="InterPro" id="IPR011055">
    <property type="entry name" value="Dup_hybrid_motif"/>
</dbReference>
<protein>
    <submittedName>
        <fullName evidence="2">Peptidase M23 family protein</fullName>
    </submittedName>
</protein>
<dbReference type="Gene3D" id="2.70.70.10">
    <property type="entry name" value="Glucose Permease (Domain IIA)"/>
    <property type="match status" value="1"/>
</dbReference>
<dbReference type="RefSeq" id="WP_017377153.1">
    <property type="nucleotide sequence ID" value="NZ_CP012508.1"/>
</dbReference>
<dbReference type="CDD" id="cd12797">
    <property type="entry name" value="M23_peptidase"/>
    <property type="match status" value="1"/>
</dbReference>
<reference evidence="2 3" key="1">
    <citation type="journal article" date="2014" name="Genome Announc.">
        <title>Comparative Genome Analysis of Two Isolates of the Fish Pathogen Piscirickettsia salmonis from Different Hosts Reveals Major Differences in Virulence-Associated Secretion Systems.</title>
        <authorList>
            <person name="Bohle H."/>
            <person name="Henriquez P."/>
            <person name="Grothusen H."/>
            <person name="Navas E."/>
            <person name="Sandoval A."/>
            <person name="Bustamante F."/>
            <person name="Bustos P."/>
            <person name="Mancilla M."/>
        </authorList>
    </citation>
    <scope>NUCLEOTIDE SEQUENCE [LARGE SCALE GENOMIC DNA]</scope>
    <source>
        <strain evidence="3">B1-32597</strain>
    </source>
</reference>
<dbReference type="InterPro" id="IPR050570">
    <property type="entry name" value="Cell_wall_metabolism_enzyme"/>
</dbReference>
<dbReference type="InterPro" id="IPR016047">
    <property type="entry name" value="M23ase_b-sheet_dom"/>
</dbReference>
<organism evidence="2 3">
    <name type="scientific">Piscirickettsia salmonis</name>
    <dbReference type="NCBI Taxonomy" id="1238"/>
    <lineage>
        <taxon>Bacteria</taxon>
        <taxon>Pseudomonadati</taxon>
        <taxon>Pseudomonadota</taxon>
        <taxon>Gammaproteobacteria</taxon>
        <taxon>Thiotrichales</taxon>
        <taxon>Piscirickettsiaceae</taxon>
        <taxon>Piscirickettsia</taxon>
    </lineage>
</organism>
<dbReference type="GO" id="GO:0004222">
    <property type="term" value="F:metalloendopeptidase activity"/>
    <property type="evidence" value="ECO:0007669"/>
    <property type="project" value="TreeGrafter"/>
</dbReference>
<dbReference type="Proteomes" id="UP000029558">
    <property type="component" value="Chromosome"/>
</dbReference>
<feature type="domain" description="M23ase beta-sheet core" evidence="1">
    <location>
        <begin position="75"/>
        <end position="175"/>
    </location>
</feature>